<proteinExistence type="inferred from homology"/>
<dbReference type="GO" id="GO:0045087">
    <property type="term" value="P:innate immune response"/>
    <property type="evidence" value="ECO:0007669"/>
    <property type="project" value="UniProtKB-KW"/>
</dbReference>
<reference evidence="10" key="1">
    <citation type="journal article" date="2019" name="BMC Genomics">
        <title>Transcriptome and microbiome of coconut rhinoceros beetle (Oryctes rhinoceros) larvae.</title>
        <authorList>
            <person name="Shelomi M."/>
            <person name="Lin S.S."/>
            <person name="Liu L.Y."/>
        </authorList>
    </citation>
    <scope>NUCLEOTIDE SEQUENCE</scope>
    <source>
        <strain evidence="10">CG_32953</strain>
    </source>
</reference>
<evidence type="ECO:0000256" key="5">
    <source>
        <dbReference type="ARBA" id="ARBA00022588"/>
    </source>
</evidence>
<dbReference type="Pfam" id="PF03769">
    <property type="entry name" value="Attacin_C"/>
    <property type="match status" value="1"/>
</dbReference>
<evidence type="ECO:0000313" key="10">
    <source>
        <dbReference type="EMBL" id="QGX74961.1"/>
    </source>
</evidence>
<name>A0A6B9F0G5_ORYRH</name>
<protein>
    <submittedName>
        <fullName evidence="10">Attacin</fullName>
    </submittedName>
</protein>
<dbReference type="AlphaFoldDB" id="A0A6B9F0G5"/>
<evidence type="ECO:0000256" key="3">
    <source>
        <dbReference type="ARBA" id="ARBA00022525"/>
    </source>
</evidence>
<keyword evidence="8" id="KW-0732">Signal</keyword>
<dbReference type="InterPro" id="IPR005521">
    <property type="entry name" value="Attacin_C"/>
</dbReference>
<keyword evidence="5" id="KW-0399">Innate immunity</keyword>
<evidence type="ECO:0000256" key="8">
    <source>
        <dbReference type="SAM" id="SignalP"/>
    </source>
</evidence>
<keyword evidence="6" id="KW-0391">Immunity</keyword>
<dbReference type="GO" id="GO:0005576">
    <property type="term" value="C:extracellular region"/>
    <property type="evidence" value="ECO:0007669"/>
    <property type="project" value="UniProtKB-SubCell"/>
</dbReference>
<comment type="similarity">
    <text evidence="2">Belongs to the attacin/sarcotoxin-2 family.</text>
</comment>
<comment type="subcellular location">
    <subcellularLocation>
        <location evidence="1">Secreted</location>
    </subcellularLocation>
</comment>
<keyword evidence="4" id="KW-0929">Antimicrobial</keyword>
<feature type="chain" id="PRO_5025608561" evidence="8">
    <location>
        <begin position="22"/>
        <end position="170"/>
    </location>
</feature>
<keyword evidence="7" id="KW-0044">Antibiotic</keyword>
<sequence>MRNMYSLSITIVLCLAVSALSYPVDVIEDDYGQEFALVPLSRVRRAQVYGNADITDPGRAIVGIRGTPIDTTNHRVDAHAFATTNIKHHSPITKGLEASYLHKPTNSNLDLSAVNTPRWGTDVKASGRYNFFQDKKSNANVEGFYSRHYGGMPGTLKPDYGVMFNYRRSF</sequence>
<feature type="signal peptide" evidence="8">
    <location>
        <begin position="1"/>
        <end position="21"/>
    </location>
</feature>
<accession>A0A6B9F0G5</accession>
<keyword evidence="3" id="KW-0964">Secreted</keyword>
<evidence type="ECO:0000256" key="7">
    <source>
        <dbReference type="ARBA" id="ARBA00023022"/>
    </source>
</evidence>
<evidence type="ECO:0000256" key="1">
    <source>
        <dbReference type="ARBA" id="ARBA00004613"/>
    </source>
</evidence>
<evidence type="ECO:0000256" key="6">
    <source>
        <dbReference type="ARBA" id="ARBA00022859"/>
    </source>
</evidence>
<feature type="domain" description="Attacin C-terminal" evidence="9">
    <location>
        <begin position="71"/>
        <end position="170"/>
    </location>
</feature>
<evidence type="ECO:0000256" key="4">
    <source>
        <dbReference type="ARBA" id="ARBA00022529"/>
    </source>
</evidence>
<evidence type="ECO:0000256" key="2">
    <source>
        <dbReference type="ARBA" id="ARBA00007550"/>
    </source>
</evidence>
<dbReference type="GO" id="GO:0042742">
    <property type="term" value="P:defense response to bacterium"/>
    <property type="evidence" value="ECO:0007669"/>
    <property type="project" value="UniProtKB-KW"/>
</dbReference>
<dbReference type="EMBL" id="MN047304">
    <property type="protein sequence ID" value="QGX74961.1"/>
    <property type="molecule type" value="Transcribed_RNA"/>
</dbReference>
<organism evidence="10">
    <name type="scientific">Oryctes rhinoceros</name>
    <name type="common">Coconut rhinoceros beetle</name>
    <dbReference type="NCBI Taxonomy" id="72550"/>
    <lineage>
        <taxon>Eukaryota</taxon>
        <taxon>Metazoa</taxon>
        <taxon>Ecdysozoa</taxon>
        <taxon>Arthropoda</taxon>
        <taxon>Hexapoda</taxon>
        <taxon>Insecta</taxon>
        <taxon>Pterygota</taxon>
        <taxon>Neoptera</taxon>
        <taxon>Endopterygota</taxon>
        <taxon>Coleoptera</taxon>
        <taxon>Polyphaga</taxon>
        <taxon>Scarabaeiformia</taxon>
        <taxon>Scarabaeidae</taxon>
        <taxon>Dynastinae</taxon>
        <taxon>Oryctes</taxon>
    </lineage>
</organism>
<evidence type="ECO:0000259" key="9">
    <source>
        <dbReference type="Pfam" id="PF03769"/>
    </source>
</evidence>